<evidence type="ECO:0000256" key="6">
    <source>
        <dbReference type="ARBA" id="ARBA00022741"/>
    </source>
</evidence>
<dbReference type="GO" id="GO:0016301">
    <property type="term" value="F:kinase activity"/>
    <property type="evidence" value="ECO:0007669"/>
    <property type="project" value="UniProtKB-KW"/>
</dbReference>
<sequence>MNNRGCGQVSLSEARAWIGLGSNLCSPHQQIIDALTELDQLPLSRLVVSSSRYVSRPVGPQDQPDFVNAVAELQTRLSPLALLDQLQALEQRHRRVRQRHWGPRTLDLDLLLFQTPSREASPAEKVSGEDQPLLEQSLVHSSYIDQCWQHPRLTLPHPHMYQRAFVMLPLAEIAPELELPNGRRVAALAAELATELANDEVRPVLS</sequence>
<organism evidence="14 15">
    <name type="scientific">Halomonas cupida</name>
    <dbReference type="NCBI Taxonomy" id="44933"/>
    <lineage>
        <taxon>Bacteria</taxon>
        <taxon>Pseudomonadati</taxon>
        <taxon>Pseudomonadota</taxon>
        <taxon>Gammaproteobacteria</taxon>
        <taxon>Oceanospirillales</taxon>
        <taxon>Halomonadaceae</taxon>
        <taxon>Halomonas</taxon>
    </lineage>
</organism>
<feature type="domain" description="7,8-dihydro-6-hydroxymethylpterin-pyrophosphokinase" evidence="13">
    <location>
        <begin position="100"/>
        <end position="111"/>
    </location>
</feature>
<comment type="similarity">
    <text evidence="2">Belongs to the HPPK family.</text>
</comment>
<dbReference type="CDD" id="cd00483">
    <property type="entry name" value="HPPK"/>
    <property type="match status" value="1"/>
</dbReference>
<keyword evidence="9" id="KW-0289">Folate biosynthesis</keyword>
<keyword evidence="5" id="KW-0808">Transferase</keyword>
<dbReference type="Gene3D" id="3.30.70.560">
    <property type="entry name" value="7,8-Dihydro-6-hydroxymethylpterin-pyrophosphokinase HPPK"/>
    <property type="match status" value="1"/>
</dbReference>
<dbReference type="GO" id="GO:0046656">
    <property type="term" value="P:folic acid biosynthetic process"/>
    <property type="evidence" value="ECO:0007669"/>
    <property type="project" value="UniProtKB-KW"/>
</dbReference>
<evidence type="ECO:0000256" key="5">
    <source>
        <dbReference type="ARBA" id="ARBA00022679"/>
    </source>
</evidence>
<evidence type="ECO:0000256" key="12">
    <source>
        <dbReference type="ARBA" id="ARBA00033413"/>
    </source>
</evidence>
<proteinExistence type="inferred from homology"/>
<evidence type="ECO:0000256" key="1">
    <source>
        <dbReference type="ARBA" id="ARBA00005051"/>
    </source>
</evidence>
<dbReference type="PANTHER" id="PTHR43071:SF1">
    <property type="entry name" value="2-AMINO-4-HYDROXY-6-HYDROXYMETHYLDIHYDROPTERIDINE PYROPHOSPHOKINASE"/>
    <property type="match status" value="1"/>
</dbReference>
<dbReference type="InterPro" id="IPR035907">
    <property type="entry name" value="Hppk_sf"/>
</dbReference>
<evidence type="ECO:0000313" key="14">
    <source>
        <dbReference type="EMBL" id="SHM07416.1"/>
    </source>
</evidence>
<dbReference type="OrthoDB" id="9808041at2"/>
<dbReference type="InterPro" id="IPR000550">
    <property type="entry name" value="Hppk"/>
</dbReference>
<comment type="function">
    <text evidence="10">Catalyzes the transfer of pyrophosphate from adenosine triphosphate (ATP) to 6-hydroxymethyl-7,8-dihydropterin, an enzymatic step in folate biosynthesis pathway.</text>
</comment>
<comment type="pathway">
    <text evidence="1">Cofactor biosynthesis; tetrahydrofolate biosynthesis; 2-amino-4-hydroxy-6-hydroxymethyl-7,8-dihydropteridine diphosphate from 7,8-dihydroneopterin triphosphate: step 4/4.</text>
</comment>
<evidence type="ECO:0000313" key="15">
    <source>
        <dbReference type="Proteomes" id="UP000184123"/>
    </source>
</evidence>
<keyword evidence="7 14" id="KW-0418">Kinase</keyword>
<dbReference type="GO" id="GO:0003848">
    <property type="term" value="F:2-amino-4-hydroxy-6-hydroxymethyldihydropteridine diphosphokinase activity"/>
    <property type="evidence" value="ECO:0007669"/>
    <property type="project" value="UniProtKB-EC"/>
</dbReference>
<gene>
    <name evidence="14" type="ORF">SAMN05660971_02067</name>
</gene>
<dbReference type="PROSITE" id="PS00794">
    <property type="entry name" value="HPPK"/>
    <property type="match status" value="1"/>
</dbReference>
<evidence type="ECO:0000256" key="9">
    <source>
        <dbReference type="ARBA" id="ARBA00022909"/>
    </source>
</evidence>
<dbReference type="PANTHER" id="PTHR43071">
    <property type="entry name" value="2-AMINO-4-HYDROXY-6-HYDROXYMETHYLDIHYDROPTERIDINE PYROPHOSPHOKINASE"/>
    <property type="match status" value="1"/>
</dbReference>
<evidence type="ECO:0000256" key="7">
    <source>
        <dbReference type="ARBA" id="ARBA00022777"/>
    </source>
</evidence>
<evidence type="ECO:0000256" key="3">
    <source>
        <dbReference type="ARBA" id="ARBA00013253"/>
    </source>
</evidence>
<evidence type="ECO:0000259" key="13">
    <source>
        <dbReference type="PROSITE" id="PS00794"/>
    </source>
</evidence>
<dbReference type="Proteomes" id="UP000184123">
    <property type="component" value="Unassembled WGS sequence"/>
</dbReference>
<dbReference type="NCBIfam" id="TIGR01498">
    <property type="entry name" value="folK"/>
    <property type="match status" value="1"/>
</dbReference>
<dbReference type="EC" id="2.7.6.3" evidence="3"/>
<evidence type="ECO:0000256" key="4">
    <source>
        <dbReference type="ARBA" id="ARBA00016218"/>
    </source>
</evidence>
<dbReference type="GO" id="GO:0046654">
    <property type="term" value="P:tetrahydrofolate biosynthetic process"/>
    <property type="evidence" value="ECO:0007669"/>
    <property type="project" value="UniProtKB-UniPathway"/>
</dbReference>
<dbReference type="STRING" id="44933.SAMN05660971_02067"/>
<dbReference type="UniPathway" id="UPA00077">
    <property type="reaction ID" value="UER00155"/>
</dbReference>
<dbReference type="EMBL" id="FRCA01000005">
    <property type="protein sequence ID" value="SHM07416.1"/>
    <property type="molecule type" value="Genomic_DNA"/>
</dbReference>
<keyword evidence="8" id="KW-0067">ATP-binding</keyword>
<evidence type="ECO:0000256" key="8">
    <source>
        <dbReference type="ARBA" id="ARBA00022840"/>
    </source>
</evidence>
<dbReference type="AlphaFoldDB" id="A0A1M7FTT8"/>
<dbReference type="Pfam" id="PF01288">
    <property type="entry name" value="HPPK"/>
    <property type="match status" value="1"/>
</dbReference>
<name>A0A1M7FTT8_9GAMM</name>
<reference evidence="14 15" key="1">
    <citation type="submission" date="2016-11" db="EMBL/GenBank/DDBJ databases">
        <authorList>
            <person name="Jaros S."/>
            <person name="Januszkiewicz K."/>
            <person name="Wedrychowicz H."/>
        </authorList>
    </citation>
    <scope>NUCLEOTIDE SEQUENCE [LARGE SCALE GENOMIC DNA]</scope>
    <source>
        <strain evidence="14 15">DSM 4740</strain>
    </source>
</reference>
<evidence type="ECO:0000256" key="10">
    <source>
        <dbReference type="ARBA" id="ARBA00029409"/>
    </source>
</evidence>
<protein>
    <recommendedName>
        <fullName evidence="4">2-amino-4-hydroxy-6-hydroxymethyldihydropteridine pyrophosphokinase</fullName>
        <ecNumber evidence="3">2.7.6.3</ecNumber>
    </recommendedName>
    <alternativeName>
        <fullName evidence="11">6-hydroxymethyl-7,8-dihydropterin pyrophosphokinase</fullName>
    </alternativeName>
    <alternativeName>
        <fullName evidence="12">7,8-dihydro-6-hydroxymethylpterin-pyrophosphokinase</fullName>
    </alternativeName>
</protein>
<accession>A0A1M7FTT8</accession>
<evidence type="ECO:0000256" key="11">
    <source>
        <dbReference type="ARBA" id="ARBA00029766"/>
    </source>
</evidence>
<dbReference type="SUPFAM" id="SSF55083">
    <property type="entry name" value="6-hydroxymethyl-7,8-dihydropterin pyrophosphokinase, HPPK"/>
    <property type="match status" value="1"/>
</dbReference>
<keyword evidence="6" id="KW-0547">Nucleotide-binding</keyword>
<evidence type="ECO:0000256" key="2">
    <source>
        <dbReference type="ARBA" id="ARBA00005810"/>
    </source>
</evidence>
<dbReference type="GO" id="GO:0005524">
    <property type="term" value="F:ATP binding"/>
    <property type="evidence" value="ECO:0007669"/>
    <property type="project" value="UniProtKB-KW"/>
</dbReference>